<protein>
    <submittedName>
        <fullName evidence="4">DUF5673 domain-containing protein</fullName>
    </submittedName>
</protein>
<dbReference type="Proteomes" id="UP001209746">
    <property type="component" value="Unassembled WGS sequence"/>
</dbReference>
<dbReference type="RefSeq" id="WP_315907461.1">
    <property type="nucleotide sequence ID" value="NZ_JAOPKC010000001.1"/>
</dbReference>
<feature type="transmembrane region" description="Helical" evidence="1">
    <location>
        <begin position="166"/>
        <end position="183"/>
    </location>
</feature>
<feature type="transmembrane region" description="Helical" evidence="1">
    <location>
        <begin position="30"/>
        <end position="48"/>
    </location>
</feature>
<name>A0AAE3LDX9_9EURY</name>
<evidence type="ECO:0000313" key="5">
    <source>
        <dbReference type="Proteomes" id="UP001208186"/>
    </source>
</evidence>
<evidence type="ECO:0000313" key="4">
    <source>
        <dbReference type="EMBL" id="MCU4725701.1"/>
    </source>
</evidence>
<organism evidence="4 6">
    <name type="scientific">Halapricum hydrolyticum</name>
    <dbReference type="NCBI Taxonomy" id="2979991"/>
    <lineage>
        <taxon>Archaea</taxon>
        <taxon>Methanobacteriati</taxon>
        <taxon>Methanobacteriota</taxon>
        <taxon>Stenosarchaea group</taxon>
        <taxon>Halobacteria</taxon>
        <taxon>Halobacteriales</taxon>
        <taxon>Haloarculaceae</taxon>
        <taxon>Halapricum</taxon>
    </lineage>
</organism>
<sequence>MKRFALRIALMAYAALLIGPVGSLLPGNEWAMLVAGGGVGAVAGMVTTDVRDPTAFVSTAPRGIAGILVPLAWLGPAIVRAESVVSLFVSPWFVGALAVLVWIVALLLGHEIRQEQLQERLLPVATFEAGPPETVRRQTRYAVDVLLAATAVIVVGTAVLGDDVELTTYVWLPALLPVWLSLFSEQKQSVEITDEGVFAQGTLHEWETVDGYERDGDALRLTRTDWYRSTIQFDVEHIDDVDAVTDALDRYL</sequence>
<evidence type="ECO:0000313" key="6">
    <source>
        <dbReference type="Proteomes" id="UP001209746"/>
    </source>
</evidence>
<evidence type="ECO:0000256" key="1">
    <source>
        <dbReference type="SAM" id="Phobius"/>
    </source>
</evidence>
<feature type="transmembrane region" description="Helical" evidence="1">
    <location>
        <begin position="85"/>
        <end position="108"/>
    </location>
</feature>
<dbReference type="Proteomes" id="UP001208186">
    <property type="component" value="Unassembled WGS sequence"/>
</dbReference>
<evidence type="ECO:0000313" key="3">
    <source>
        <dbReference type="EMBL" id="MCU4716694.1"/>
    </source>
</evidence>
<dbReference type="EMBL" id="JAOPKD010000001">
    <property type="protein sequence ID" value="MCU4725701.1"/>
    <property type="molecule type" value="Genomic_DNA"/>
</dbReference>
<comment type="caution">
    <text evidence="4">The sequence shown here is derived from an EMBL/GenBank/DDBJ whole genome shotgun (WGS) entry which is preliminary data.</text>
</comment>
<proteinExistence type="predicted"/>
<feature type="domain" description="DUF5673" evidence="2">
    <location>
        <begin position="189"/>
        <end position="248"/>
    </location>
</feature>
<keyword evidence="5" id="KW-1185">Reference proteome</keyword>
<gene>
    <name evidence="4" type="ORF">OB914_01765</name>
    <name evidence="3" type="ORF">OB916_01255</name>
</gene>
<dbReference type="Pfam" id="PF18923">
    <property type="entry name" value="DUF5673"/>
    <property type="match status" value="1"/>
</dbReference>
<evidence type="ECO:0000259" key="2">
    <source>
        <dbReference type="Pfam" id="PF18923"/>
    </source>
</evidence>
<reference evidence="4" key="1">
    <citation type="submission" date="2023-02" db="EMBL/GenBank/DDBJ databases">
        <title>Enrichment on poylsaccharides allowed isolation of novel metabolic and taxonomic groups of Haloarchaea.</title>
        <authorList>
            <person name="Sorokin D.Y."/>
            <person name="Elcheninov A.G."/>
            <person name="Khizhniak T.V."/>
            <person name="Kolganova T.V."/>
            <person name="Kublanov I.V."/>
        </authorList>
    </citation>
    <scope>NUCLEOTIDE SEQUENCE</scope>
    <source>
        <strain evidence="3 5">HArc-curdl5-1</strain>
        <strain evidence="4">HArc-curdl7</strain>
    </source>
</reference>
<feature type="transmembrane region" description="Helical" evidence="1">
    <location>
        <begin position="60"/>
        <end position="79"/>
    </location>
</feature>
<dbReference type="EMBL" id="JAOPKC010000001">
    <property type="protein sequence ID" value="MCU4716694.1"/>
    <property type="molecule type" value="Genomic_DNA"/>
</dbReference>
<keyword evidence="1" id="KW-0472">Membrane</keyword>
<feature type="transmembrane region" description="Helical" evidence="1">
    <location>
        <begin position="141"/>
        <end position="160"/>
    </location>
</feature>
<dbReference type="InterPro" id="IPR043730">
    <property type="entry name" value="DUF5673"/>
</dbReference>
<dbReference type="AlphaFoldDB" id="A0AAE3LDX9"/>
<keyword evidence="1" id="KW-1133">Transmembrane helix</keyword>
<accession>A0AAE3LDX9</accession>
<keyword evidence="1" id="KW-0812">Transmembrane</keyword>